<name>A0A367JDL6_RHIAZ</name>
<reference evidence="2 3" key="1">
    <citation type="journal article" date="2018" name="G3 (Bethesda)">
        <title>Phylogenetic and Phylogenomic Definition of Rhizopus Species.</title>
        <authorList>
            <person name="Gryganskyi A.P."/>
            <person name="Golan J."/>
            <person name="Dolatabadi S."/>
            <person name="Mondo S."/>
            <person name="Robb S."/>
            <person name="Idnurm A."/>
            <person name="Muszewska A."/>
            <person name="Steczkiewicz K."/>
            <person name="Masonjones S."/>
            <person name="Liao H.L."/>
            <person name="Gajdeczka M.T."/>
            <person name="Anike F."/>
            <person name="Vuek A."/>
            <person name="Anishchenko I.M."/>
            <person name="Voigt K."/>
            <person name="de Hoog G.S."/>
            <person name="Smith M.E."/>
            <person name="Heitman J."/>
            <person name="Vilgalys R."/>
            <person name="Stajich J.E."/>
        </authorList>
    </citation>
    <scope>NUCLEOTIDE SEQUENCE [LARGE SCALE GENOMIC DNA]</scope>
    <source>
        <strain evidence="2 3">CBS 357.93</strain>
    </source>
</reference>
<keyword evidence="3" id="KW-1185">Reference proteome</keyword>
<keyword evidence="1" id="KW-0175">Coiled coil</keyword>
<gene>
    <name evidence="2" type="ORF">CU097_008021</name>
</gene>
<evidence type="ECO:0000313" key="2">
    <source>
        <dbReference type="EMBL" id="RCH87811.1"/>
    </source>
</evidence>
<dbReference type="EMBL" id="PJQL01001586">
    <property type="protein sequence ID" value="RCH87811.1"/>
    <property type="molecule type" value="Genomic_DNA"/>
</dbReference>
<evidence type="ECO:0000256" key="1">
    <source>
        <dbReference type="SAM" id="Coils"/>
    </source>
</evidence>
<evidence type="ECO:0000313" key="3">
    <source>
        <dbReference type="Proteomes" id="UP000252139"/>
    </source>
</evidence>
<proteinExistence type="predicted"/>
<protein>
    <submittedName>
        <fullName evidence="2">Uncharacterized protein</fullName>
    </submittedName>
</protein>
<sequence>MAEQNLSYAPPRLPKSIKSADRSSEIYSKLENEYEMLKQLRAVWLERLGHLKVLCI</sequence>
<dbReference type="Proteomes" id="UP000252139">
    <property type="component" value="Unassembled WGS sequence"/>
</dbReference>
<feature type="coiled-coil region" evidence="1">
    <location>
        <begin position="20"/>
        <end position="47"/>
    </location>
</feature>
<accession>A0A367JDL6</accession>
<organism evidence="2 3">
    <name type="scientific">Rhizopus azygosporus</name>
    <name type="common">Rhizopus microsporus var. azygosporus</name>
    <dbReference type="NCBI Taxonomy" id="86630"/>
    <lineage>
        <taxon>Eukaryota</taxon>
        <taxon>Fungi</taxon>
        <taxon>Fungi incertae sedis</taxon>
        <taxon>Mucoromycota</taxon>
        <taxon>Mucoromycotina</taxon>
        <taxon>Mucoromycetes</taxon>
        <taxon>Mucorales</taxon>
        <taxon>Mucorineae</taxon>
        <taxon>Rhizopodaceae</taxon>
        <taxon>Rhizopus</taxon>
    </lineage>
</organism>
<dbReference type="AlphaFoldDB" id="A0A367JDL6"/>
<comment type="caution">
    <text evidence="2">The sequence shown here is derived from an EMBL/GenBank/DDBJ whole genome shotgun (WGS) entry which is preliminary data.</text>
</comment>